<proteinExistence type="predicted"/>
<feature type="compositionally biased region" description="Low complexity" evidence="1">
    <location>
        <begin position="53"/>
        <end position="64"/>
    </location>
</feature>
<sequence>MTAPKNPAPWGAIAALLALIITAAVLNAWADSVGPSWPATSQATDPATEPAKTAQSSASTQASAPVPKYIYQPRETVTGAYITTDGQPIALTDGWATTPASEAAGTWYAYGSATDTLTIESTATVTRIVWVLPDGSQRVQKGDLTYYDPEEESSNEQRISRRDLPEA</sequence>
<feature type="region of interest" description="Disordered" evidence="1">
    <location>
        <begin position="140"/>
        <end position="167"/>
    </location>
</feature>
<evidence type="ECO:0000256" key="1">
    <source>
        <dbReference type="SAM" id="MobiDB-lite"/>
    </source>
</evidence>
<dbReference type="EMBL" id="DXCN01000039">
    <property type="protein sequence ID" value="HIY94965.1"/>
    <property type="molecule type" value="Genomic_DNA"/>
</dbReference>
<comment type="caution">
    <text evidence="2">The sequence shown here is derived from an EMBL/GenBank/DDBJ whole genome shotgun (WGS) entry which is preliminary data.</text>
</comment>
<accession>A0A9D2CQD3</accession>
<organism evidence="2 3">
    <name type="scientific">Candidatus Rothia avicola</name>
    <dbReference type="NCBI Taxonomy" id="2840478"/>
    <lineage>
        <taxon>Bacteria</taxon>
        <taxon>Bacillati</taxon>
        <taxon>Actinomycetota</taxon>
        <taxon>Actinomycetes</taxon>
        <taxon>Micrococcales</taxon>
        <taxon>Micrococcaceae</taxon>
        <taxon>Rothia</taxon>
    </lineage>
</organism>
<dbReference type="Proteomes" id="UP000824134">
    <property type="component" value="Unassembled WGS sequence"/>
</dbReference>
<gene>
    <name evidence="2" type="ORF">H9821_04785</name>
</gene>
<evidence type="ECO:0000313" key="2">
    <source>
        <dbReference type="EMBL" id="HIY94965.1"/>
    </source>
</evidence>
<dbReference type="AlphaFoldDB" id="A0A9D2CQD3"/>
<evidence type="ECO:0000313" key="3">
    <source>
        <dbReference type="Proteomes" id="UP000824134"/>
    </source>
</evidence>
<feature type="region of interest" description="Disordered" evidence="1">
    <location>
        <begin position="37"/>
        <end position="65"/>
    </location>
</feature>
<feature type="compositionally biased region" description="Basic and acidic residues" evidence="1">
    <location>
        <begin position="158"/>
        <end position="167"/>
    </location>
</feature>
<reference evidence="2" key="2">
    <citation type="submission" date="2021-04" db="EMBL/GenBank/DDBJ databases">
        <authorList>
            <person name="Gilroy R."/>
        </authorList>
    </citation>
    <scope>NUCLEOTIDE SEQUENCE</scope>
    <source>
        <strain evidence="2">ChiHjej12B11-9195</strain>
    </source>
</reference>
<protein>
    <submittedName>
        <fullName evidence="2">Uncharacterized protein</fullName>
    </submittedName>
</protein>
<name>A0A9D2CQD3_9MICC</name>
<reference evidence="2" key="1">
    <citation type="journal article" date="2021" name="PeerJ">
        <title>Extensive microbial diversity within the chicken gut microbiome revealed by metagenomics and culture.</title>
        <authorList>
            <person name="Gilroy R."/>
            <person name="Ravi A."/>
            <person name="Getino M."/>
            <person name="Pursley I."/>
            <person name="Horton D.L."/>
            <person name="Alikhan N.F."/>
            <person name="Baker D."/>
            <person name="Gharbi K."/>
            <person name="Hall N."/>
            <person name="Watson M."/>
            <person name="Adriaenssens E.M."/>
            <person name="Foster-Nyarko E."/>
            <person name="Jarju S."/>
            <person name="Secka A."/>
            <person name="Antonio M."/>
            <person name="Oren A."/>
            <person name="Chaudhuri R.R."/>
            <person name="La Ragione R."/>
            <person name="Hildebrand F."/>
            <person name="Pallen M.J."/>
        </authorList>
    </citation>
    <scope>NUCLEOTIDE SEQUENCE</scope>
    <source>
        <strain evidence="2">ChiHjej12B11-9195</strain>
    </source>
</reference>